<evidence type="ECO:0000256" key="2">
    <source>
        <dbReference type="ARBA" id="ARBA00034247"/>
    </source>
</evidence>
<dbReference type="AlphaFoldDB" id="A0A2T5U8R7"/>
<dbReference type="GO" id="GO:0052621">
    <property type="term" value="F:diguanylate cyclase activity"/>
    <property type="evidence" value="ECO:0007669"/>
    <property type="project" value="UniProtKB-EC"/>
</dbReference>
<dbReference type="NCBIfam" id="TIGR00254">
    <property type="entry name" value="GGDEF"/>
    <property type="match status" value="1"/>
</dbReference>
<evidence type="ECO:0000256" key="1">
    <source>
        <dbReference type="ARBA" id="ARBA00012528"/>
    </source>
</evidence>
<protein>
    <recommendedName>
        <fullName evidence="1">diguanylate cyclase</fullName>
        <ecNumber evidence="1">2.7.7.65</ecNumber>
    </recommendedName>
</protein>
<dbReference type="PANTHER" id="PTHR45138">
    <property type="entry name" value="REGULATORY COMPONENTS OF SENSORY TRANSDUCTION SYSTEM"/>
    <property type="match status" value="1"/>
</dbReference>
<feature type="transmembrane region" description="Helical" evidence="3">
    <location>
        <begin position="60"/>
        <end position="90"/>
    </location>
</feature>
<dbReference type="Proteomes" id="UP000244013">
    <property type="component" value="Unassembled WGS sequence"/>
</dbReference>
<gene>
    <name evidence="5" type="ORF">C8J25_1022</name>
</gene>
<organism evidence="5 6">
    <name type="scientific">Sphingomonas faeni</name>
    <dbReference type="NCBI Taxonomy" id="185950"/>
    <lineage>
        <taxon>Bacteria</taxon>
        <taxon>Pseudomonadati</taxon>
        <taxon>Pseudomonadota</taxon>
        <taxon>Alphaproteobacteria</taxon>
        <taxon>Sphingomonadales</taxon>
        <taxon>Sphingomonadaceae</taxon>
        <taxon>Sphingomonas</taxon>
    </lineage>
</organism>
<dbReference type="EMBL" id="QAYE01000002">
    <property type="protein sequence ID" value="PTW47913.1"/>
    <property type="molecule type" value="Genomic_DNA"/>
</dbReference>
<reference evidence="5 6" key="1">
    <citation type="submission" date="2018-04" db="EMBL/GenBank/DDBJ databases">
        <title>Genomic Encyclopedia of Type Strains, Phase III (KMG-III): the genomes of soil and plant-associated and newly described type strains.</title>
        <authorList>
            <person name="Whitman W."/>
        </authorList>
    </citation>
    <scope>NUCLEOTIDE SEQUENCE [LARGE SCALE GENOMIC DNA]</scope>
    <source>
        <strain evidence="5 6">MA-olki</strain>
    </source>
</reference>
<evidence type="ECO:0000256" key="3">
    <source>
        <dbReference type="SAM" id="Phobius"/>
    </source>
</evidence>
<keyword evidence="3" id="KW-1133">Transmembrane helix</keyword>
<dbReference type="PANTHER" id="PTHR45138:SF9">
    <property type="entry name" value="DIGUANYLATE CYCLASE DGCM-RELATED"/>
    <property type="match status" value="1"/>
</dbReference>
<accession>A0A2T5U8R7</accession>
<dbReference type="CDD" id="cd01949">
    <property type="entry name" value="GGDEF"/>
    <property type="match status" value="1"/>
</dbReference>
<evidence type="ECO:0000259" key="4">
    <source>
        <dbReference type="PROSITE" id="PS50887"/>
    </source>
</evidence>
<dbReference type="InterPro" id="IPR043128">
    <property type="entry name" value="Rev_trsase/Diguanyl_cyclase"/>
</dbReference>
<dbReference type="EC" id="2.7.7.65" evidence="1"/>
<dbReference type="SUPFAM" id="SSF55073">
    <property type="entry name" value="Nucleotide cyclase"/>
    <property type="match status" value="1"/>
</dbReference>
<evidence type="ECO:0000313" key="6">
    <source>
        <dbReference type="Proteomes" id="UP000244013"/>
    </source>
</evidence>
<evidence type="ECO:0000313" key="5">
    <source>
        <dbReference type="EMBL" id="PTW47913.1"/>
    </source>
</evidence>
<dbReference type="Gene3D" id="3.30.70.270">
    <property type="match status" value="1"/>
</dbReference>
<dbReference type="PROSITE" id="PS50887">
    <property type="entry name" value="GGDEF"/>
    <property type="match status" value="1"/>
</dbReference>
<dbReference type="OrthoDB" id="9812260at2"/>
<proteinExistence type="predicted"/>
<keyword evidence="3" id="KW-0812">Transmembrane</keyword>
<dbReference type="InterPro" id="IPR000160">
    <property type="entry name" value="GGDEF_dom"/>
</dbReference>
<dbReference type="InterPro" id="IPR029787">
    <property type="entry name" value="Nucleotide_cyclase"/>
</dbReference>
<keyword evidence="3" id="KW-0472">Membrane</keyword>
<dbReference type="SMART" id="SM00267">
    <property type="entry name" value="GGDEF"/>
    <property type="match status" value="1"/>
</dbReference>
<comment type="catalytic activity">
    <reaction evidence="2">
        <text>2 GTP = 3',3'-c-di-GMP + 2 diphosphate</text>
        <dbReference type="Rhea" id="RHEA:24898"/>
        <dbReference type="ChEBI" id="CHEBI:33019"/>
        <dbReference type="ChEBI" id="CHEBI:37565"/>
        <dbReference type="ChEBI" id="CHEBI:58805"/>
        <dbReference type="EC" id="2.7.7.65"/>
    </reaction>
</comment>
<dbReference type="InterPro" id="IPR050469">
    <property type="entry name" value="Diguanylate_Cyclase"/>
</dbReference>
<feature type="transmembrane region" description="Helical" evidence="3">
    <location>
        <begin position="110"/>
        <end position="131"/>
    </location>
</feature>
<name>A0A2T5U8R7_9SPHN</name>
<comment type="caution">
    <text evidence="5">The sequence shown here is derived from an EMBL/GenBank/DDBJ whole genome shotgun (WGS) entry which is preliminary data.</text>
</comment>
<sequence length="306" mass="33426">MRLITRRFRKPAERWSPLEAMLRRSADIAPWTAAKRVTALWAGLIALDGATGPHYSLSALYLLPLCLTTWCLGRLVGLGLGAVAVLATLYLNGFGDGLSAQASSIPTGTAAWNAGMRTFAVVFIIFLVGAFRRTFDRERANAQIDPLTGLGNRRSFNRECKRLELSAPRDGRILLCGMIDLDNFKAVNDLHGHSAGDDVLRIVAEALAAAVRPYDVTARLGGDEFAFCLAVRDDASAERKTEKIHRELITALEASEWRATCSLGAATGSTLNETLNLADNMMFEAKRAGKSAWIFSRSGPLEKRER</sequence>
<dbReference type="Pfam" id="PF00990">
    <property type="entry name" value="GGDEF"/>
    <property type="match status" value="1"/>
</dbReference>
<feature type="domain" description="GGDEF" evidence="4">
    <location>
        <begin position="172"/>
        <end position="298"/>
    </location>
</feature>